<dbReference type="AlphaFoldDB" id="A0A3Q9QSM1"/>
<sequence>METDFRQFLDQFLDIWRNSSLPGMEKIISEDYQAREIADGKIIDFGYNESISGWKQGFNFVLENRAQWDLRELAILPINKHETMAIIFAALIINGKKTETGNLFFETFKTEDQKTWKLVRSYIEAGVTSAILDK</sequence>
<dbReference type="KEGG" id="nmk:CHR53_04945"/>
<gene>
    <name evidence="1" type="ORF">CHR53_04945</name>
</gene>
<dbReference type="OrthoDB" id="2454203at2"/>
<accession>A0A3Q9QSM1</accession>
<protein>
    <submittedName>
        <fullName evidence="1">Flavoprotein</fullName>
    </submittedName>
</protein>
<dbReference type="RefSeq" id="WP_127485432.1">
    <property type="nucleotide sequence ID" value="NZ_CP022572.1"/>
</dbReference>
<keyword evidence="2" id="KW-1185">Reference proteome</keyword>
<organism evidence="1 2">
    <name type="scientific">Neobacillus mesonae</name>
    <dbReference type="NCBI Taxonomy" id="1193713"/>
    <lineage>
        <taxon>Bacteria</taxon>
        <taxon>Bacillati</taxon>
        <taxon>Bacillota</taxon>
        <taxon>Bacilli</taxon>
        <taxon>Bacillales</taxon>
        <taxon>Bacillaceae</taxon>
        <taxon>Neobacillus</taxon>
    </lineage>
</organism>
<evidence type="ECO:0000313" key="1">
    <source>
        <dbReference type="EMBL" id="AZU60663.1"/>
    </source>
</evidence>
<proteinExistence type="predicted"/>
<dbReference type="EMBL" id="CP022572">
    <property type="protein sequence ID" value="AZU60663.1"/>
    <property type="molecule type" value="Genomic_DNA"/>
</dbReference>
<name>A0A3Q9QSM1_9BACI</name>
<reference evidence="1 2" key="1">
    <citation type="submission" date="2017-07" db="EMBL/GenBank/DDBJ databases">
        <title>The complete genome sequence of Bacillus mesonae strain H20-5, an efficient strain improving plant abiotic stress resistance.</title>
        <authorList>
            <person name="Kim S.Y."/>
            <person name="Song H."/>
            <person name="Sang M.K."/>
            <person name="Weon H.-Y."/>
            <person name="Song J."/>
        </authorList>
    </citation>
    <scope>NUCLEOTIDE SEQUENCE [LARGE SCALE GENOMIC DNA]</scope>
    <source>
        <strain evidence="1 2">H20-5</strain>
    </source>
</reference>
<dbReference type="STRING" id="1193713.GCA_001636315_03518"/>
<evidence type="ECO:0000313" key="2">
    <source>
        <dbReference type="Proteomes" id="UP000282892"/>
    </source>
</evidence>
<dbReference type="Proteomes" id="UP000282892">
    <property type="component" value="Chromosome"/>
</dbReference>